<gene>
    <name evidence="9" type="ORF">FGL85_11170</name>
</gene>
<feature type="domain" description="NEAT" evidence="8">
    <location>
        <begin position="25"/>
        <end position="148"/>
    </location>
</feature>
<organism evidence="9 10">
    <name type="scientific">Leuconostoc pseudomesenteroides</name>
    <dbReference type="NCBI Taxonomy" id="33968"/>
    <lineage>
        <taxon>Bacteria</taxon>
        <taxon>Bacillati</taxon>
        <taxon>Bacillota</taxon>
        <taxon>Bacilli</taxon>
        <taxon>Lactobacillales</taxon>
        <taxon>Lactobacillaceae</taxon>
        <taxon>Leuconostoc</taxon>
    </lineage>
</organism>
<dbReference type="Pfam" id="PF05031">
    <property type="entry name" value="NEAT"/>
    <property type="match status" value="1"/>
</dbReference>
<dbReference type="PANTHER" id="PTHR37824:SF1">
    <property type="entry name" value="IRON-REGULATED SURFACE DETERMINANT PROTEIN C"/>
    <property type="match status" value="1"/>
</dbReference>
<keyword evidence="6" id="KW-0472">Membrane</keyword>
<evidence type="ECO:0000256" key="3">
    <source>
        <dbReference type="ARBA" id="ARBA00022729"/>
    </source>
</evidence>
<dbReference type="SMART" id="SM00725">
    <property type="entry name" value="NEAT"/>
    <property type="match status" value="1"/>
</dbReference>
<reference evidence="9 10" key="1">
    <citation type="submission" date="2019-06" db="EMBL/GenBank/DDBJ databases">
        <title>Genome analyses of bacteria isolated from kimchi.</title>
        <authorList>
            <person name="Lee S."/>
            <person name="Ahn S."/>
            <person name="Roh S."/>
        </authorList>
    </citation>
    <scope>NUCLEOTIDE SEQUENCE [LARGE SCALE GENOMIC DNA]</scope>
    <source>
        <strain evidence="9 10">CBA3630</strain>
        <plasmid evidence="9 10">unnamed1</plasmid>
    </source>
</reference>
<keyword evidence="3 7" id="KW-0732">Signal</keyword>
<name>A0A5B8T5B3_LEUPS</name>
<dbReference type="InterPro" id="IPR006635">
    <property type="entry name" value="NEAT_dom"/>
</dbReference>
<dbReference type="AlphaFoldDB" id="A0A5B8T5B3"/>
<keyword evidence="2" id="KW-0134">Cell wall</keyword>
<feature type="signal peptide" evidence="7">
    <location>
        <begin position="1"/>
        <end position="27"/>
    </location>
</feature>
<proteinExistence type="predicted"/>
<dbReference type="SUPFAM" id="SSF158911">
    <property type="entry name" value="NEAT domain-like"/>
    <property type="match status" value="1"/>
</dbReference>
<dbReference type="InterPro" id="IPR050436">
    <property type="entry name" value="IsdA"/>
</dbReference>
<evidence type="ECO:0000259" key="8">
    <source>
        <dbReference type="PROSITE" id="PS50978"/>
    </source>
</evidence>
<evidence type="ECO:0000256" key="6">
    <source>
        <dbReference type="SAM" id="Phobius"/>
    </source>
</evidence>
<dbReference type="RefSeq" id="WP_147652080.1">
    <property type="nucleotide sequence ID" value="NZ_CP042384.1"/>
</dbReference>
<evidence type="ECO:0000256" key="4">
    <source>
        <dbReference type="ARBA" id="ARBA00023088"/>
    </source>
</evidence>
<sequence length="248" mass="27406">MRRFQWLMLTCVSLLLGFMTLTQTVSADTYSVPFRVVKDGTTETSVADQYFQKPATVAIDGNHYVVIMTIKTTHDLGLFPVSVTDFNGQTPAISRTTQGNTDYYQYQFTATNLDTRLDGHMNVNIQAIRYNHYYGYGVVFDTSSLPKIGEDKEPASSSASSTNATSKSTGSSSTSSSQSASSTSSQASSSSKNLPVKVVPHVSVNKKKDQKTSPAKTDKFIWWPWLLVIAVGIVITIILERRIRRPHK</sequence>
<keyword evidence="6" id="KW-1133">Transmembrane helix</keyword>
<dbReference type="PROSITE" id="PS50978">
    <property type="entry name" value="NEAT"/>
    <property type="match status" value="1"/>
</dbReference>
<dbReference type="CDD" id="cd06920">
    <property type="entry name" value="NEAT"/>
    <property type="match status" value="1"/>
</dbReference>
<keyword evidence="9" id="KW-0614">Plasmid</keyword>
<dbReference type="PANTHER" id="PTHR37824">
    <property type="entry name" value="IRON-REGULATED SURFACE DETERMINANT PROTEIN C"/>
    <property type="match status" value="1"/>
</dbReference>
<evidence type="ECO:0000256" key="5">
    <source>
        <dbReference type="SAM" id="MobiDB-lite"/>
    </source>
</evidence>
<keyword evidence="4" id="KW-0572">Peptidoglycan-anchor</keyword>
<dbReference type="KEGG" id="lpse:FGL85_11170"/>
<dbReference type="EMBL" id="CP042384">
    <property type="protein sequence ID" value="QEA43115.1"/>
    <property type="molecule type" value="Genomic_DNA"/>
</dbReference>
<keyword evidence="6" id="KW-0812">Transmembrane</keyword>
<evidence type="ECO:0000256" key="2">
    <source>
        <dbReference type="ARBA" id="ARBA00022512"/>
    </source>
</evidence>
<feature type="transmembrane region" description="Helical" evidence="6">
    <location>
        <begin position="220"/>
        <end position="239"/>
    </location>
</feature>
<evidence type="ECO:0000313" key="9">
    <source>
        <dbReference type="EMBL" id="QEA43115.1"/>
    </source>
</evidence>
<comment type="subcellular location">
    <subcellularLocation>
        <location evidence="1">Secreted</location>
        <location evidence="1">Cell wall</location>
        <topology evidence="1">Peptidoglycan-anchor</topology>
    </subcellularLocation>
</comment>
<feature type="region of interest" description="Disordered" evidence="5">
    <location>
        <begin position="150"/>
        <end position="210"/>
    </location>
</feature>
<accession>A0A5B8T5B3</accession>
<geneLocation type="plasmid" evidence="9">
    <name>unnamed1</name>
</geneLocation>
<protein>
    <submittedName>
        <fullName evidence="9">Cell surface protein</fullName>
    </submittedName>
</protein>
<dbReference type="Proteomes" id="UP000321296">
    <property type="component" value="Plasmid unnamed1"/>
</dbReference>
<keyword evidence="2" id="KW-0964">Secreted</keyword>
<feature type="chain" id="PRO_5022821299" evidence="7">
    <location>
        <begin position="28"/>
        <end position="248"/>
    </location>
</feature>
<evidence type="ECO:0000256" key="1">
    <source>
        <dbReference type="ARBA" id="ARBA00004168"/>
    </source>
</evidence>
<dbReference type="Gene3D" id="2.60.40.1850">
    <property type="match status" value="1"/>
</dbReference>
<dbReference type="InterPro" id="IPR037250">
    <property type="entry name" value="NEAT_dom_sf"/>
</dbReference>
<feature type="compositionally biased region" description="Low complexity" evidence="5">
    <location>
        <begin position="155"/>
        <end position="193"/>
    </location>
</feature>
<evidence type="ECO:0000313" key="10">
    <source>
        <dbReference type="Proteomes" id="UP000321296"/>
    </source>
</evidence>
<evidence type="ECO:0000256" key="7">
    <source>
        <dbReference type="SAM" id="SignalP"/>
    </source>
</evidence>